<accession>A0AAD5YYE6</accession>
<name>A0AAD5YYE6_9AGAR</name>
<sequence length="302" mass="34371">MEQYRQYANQVQQRQLHQIVQRHRARDGNNKYSRIAIDAPDQEDGRSAKAVMAATEDLVASAIQTAGDRELRKAFTERLSDKTKEVESSIIINYLNHVPTTSGNRPFFEMECVLLDPESITVPEYPALTSALQEYVREVILWSHYKNILPLYGIYSLNESSERIVCSLPSYKMEILKRFLRRVPIPFDCPWPVDTIPTFLPSLDSGYHHWSSGLVYLHSLTIVHGDLRAQNDLISENLRLLVANFGLSYIAMTAVAGSTQLSSSGTTNWMAPELIVHENPKPTKMSDMWSFGYLCYAMYTGK</sequence>
<feature type="domain" description="Protein kinase" evidence="1">
    <location>
        <begin position="60"/>
        <end position="302"/>
    </location>
</feature>
<evidence type="ECO:0000313" key="3">
    <source>
        <dbReference type="Proteomes" id="UP001213000"/>
    </source>
</evidence>
<dbReference type="Gene3D" id="1.10.510.10">
    <property type="entry name" value="Transferase(Phosphotransferase) domain 1"/>
    <property type="match status" value="1"/>
</dbReference>
<dbReference type="GO" id="GO:0007165">
    <property type="term" value="P:signal transduction"/>
    <property type="evidence" value="ECO:0007669"/>
    <property type="project" value="TreeGrafter"/>
</dbReference>
<organism evidence="2 3">
    <name type="scientific">Leucocoprinus birnbaumii</name>
    <dbReference type="NCBI Taxonomy" id="56174"/>
    <lineage>
        <taxon>Eukaryota</taxon>
        <taxon>Fungi</taxon>
        <taxon>Dikarya</taxon>
        <taxon>Basidiomycota</taxon>
        <taxon>Agaricomycotina</taxon>
        <taxon>Agaricomycetes</taxon>
        <taxon>Agaricomycetidae</taxon>
        <taxon>Agaricales</taxon>
        <taxon>Agaricineae</taxon>
        <taxon>Agaricaceae</taxon>
        <taxon>Leucocoprinus</taxon>
    </lineage>
</organism>
<dbReference type="InterPro" id="IPR001245">
    <property type="entry name" value="Ser-Thr/Tyr_kinase_cat_dom"/>
</dbReference>
<dbReference type="AlphaFoldDB" id="A0AAD5YYE6"/>
<dbReference type="InterPro" id="IPR011009">
    <property type="entry name" value="Kinase-like_dom_sf"/>
</dbReference>
<gene>
    <name evidence="2" type="ORF">NP233_g3331</name>
</gene>
<dbReference type="EMBL" id="JANIEX010000158">
    <property type="protein sequence ID" value="KAJ3572062.1"/>
    <property type="molecule type" value="Genomic_DNA"/>
</dbReference>
<dbReference type="Pfam" id="PF07714">
    <property type="entry name" value="PK_Tyr_Ser-Thr"/>
    <property type="match status" value="1"/>
</dbReference>
<dbReference type="GO" id="GO:0004672">
    <property type="term" value="F:protein kinase activity"/>
    <property type="evidence" value="ECO:0007669"/>
    <property type="project" value="InterPro"/>
</dbReference>
<evidence type="ECO:0000313" key="2">
    <source>
        <dbReference type="EMBL" id="KAJ3572062.1"/>
    </source>
</evidence>
<protein>
    <recommendedName>
        <fullName evidence="1">Protein kinase domain-containing protein</fullName>
    </recommendedName>
</protein>
<dbReference type="GO" id="GO:0005737">
    <property type="term" value="C:cytoplasm"/>
    <property type="evidence" value="ECO:0007669"/>
    <property type="project" value="TreeGrafter"/>
</dbReference>
<dbReference type="Proteomes" id="UP001213000">
    <property type="component" value="Unassembled WGS sequence"/>
</dbReference>
<proteinExistence type="predicted"/>
<dbReference type="InterPro" id="IPR050167">
    <property type="entry name" value="Ser_Thr_protein_kinase"/>
</dbReference>
<keyword evidence="3" id="KW-1185">Reference proteome</keyword>
<dbReference type="PROSITE" id="PS50011">
    <property type="entry name" value="PROTEIN_KINASE_DOM"/>
    <property type="match status" value="1"/>
</dbReference>
<dbReference type="InterPro" id="IPR000719">
    <property type="entry name" value="Prot_kinase_dom"/>
</dbReference>
<dbReference type="PANTHER" id="PTHR23257">
    <property type="entry name" value="SERINE-THREONINE PROTEIN KINASE"/>
    <property type="match status" value="1"/>
</dbReference>
<evidence type="ECO:0000259" key="1">
    <source>
        <dbReference type="PROSITE" id="PS50011"/>
    </source>
</evidence>
<comment type="caution">
    <text evidence="2">The sequence shown here is derived from an EMBL/GenBank/DDBJ whole genome shotgun (WGS) entry which is preliminary data.</text>
</comment>
<dbReference type="GO" id="GO:0005524">
    <property type="term" value="F:ATP binding"/>
    <property type="evidence" value="ECO:0007669"/>
    <property type="project" value="InterPro"/>
</dbReference>
<dbReference type="SUPFAM" id="SSF56112">
    <property type="entry name" value="Protein kinase-like (PK-like)"/>
    <property type="match status" value="1"/>
</dbReference>
<reference evidence="2" key="1">
    <citation type="submission" date="2022-07" db="EMBL/GenBank/DDBJ databases">
        <title>Genome Sequence of Leucocoprinus birnbaumii.</title>
        <authorList>
            <person name="Buettner E."/>
        </authorList>
    </citation>
    <scope>NUCLEOTIDE SEQUENCE</scope>
    <source>
        <strain evidence="2">VT141</strain>
    </source>
</reference>